<evidence type="ECO:0000259" key="2">
    <source>
        <dbReference type="PROSITE" id="PS51352"/>
    </source>
</evidence>
<organism evidence="3">
    <name type="scientific">marine metagenome</name>
    <dbReference type="NCBI Taxonomy" id="408172"/>
    <lineage>
        <taxon>unclassified sequences</taxon>
        <taxon>metagenomes</taxon>
        <taxon>ecological metagenomes</taxon>
    </lineage>
</organism>
<dbReference type="InterPro" id="IPR000866">
    <property type="entry name" value="AhpC/TSA"/>
</dbReference>
<keyword evidence="1" id="KW-0472">Membrane</keyword>
<keyword evidence="1" id="KW-0812">Transmembrane</keyword>
<dbReference type="InterPro" id="IPR017937">
    <property type="entry name" value="Thioredoxin_CS"/>
</dbReference>
<dbReference type="PANTHER" id="PTHR42852:SF13">
    <property type="entry name" value="PROTEIN DIPZ"/>
    <property type="match status" value="1"/>
</dbReference>
<feature type="transmembrane region" description="Helical" evidence="1">
    <location>
        <begin position="9"/>
        <end position="26"/>
    </location>
</feature>
<reference evidence="3" key="1">
    <citation type="submission" date="2018-05" db="EMBL/GenBank/DDBJ databases">
        <authorList>
            <person name="Lanie J.A."/>
            <person name="Ng W.-L."/>
            <person name="Kazmierczak K.M."/>
            <person name="Andrzejewski T.M."/>
            <person name="Davidsen T.M."/>
            <person name="Wayne K.J."/>
            <person name="Tettelin H."/>
            <person name="Glass J.I."/>
            <person name="Rusch D."/>
            <person name="Podicherti R."/>
            <person name="Tsui H.-C.T."/>
            <person name="Winkler M.E."/>
        </authorList>
    </citation>
    <scope>NUCLEOTIDE SEQUENCE</scope>
</reference>
<keyword evidence="1" id="KW-1133">Transmembrane helix</keyword>
<feature type="domain" description="Thioredoxin" evidence="2">
    <location>
        <begin position="34"/>
        <end position="186"/>
    </location>
</feature>
<accession>A0A381NDS3</accession>
<dbReference type="GO" id="GO:0016491">
    <property type="term" value="F:oxidoreductase activity"/>
    <property type="evidence" value="ECO:0007669"/>
    <property type="project" value="InterPro"/>
</dbReference>
<dbReference type="CDD" id="cd02966">
    <property type="entry name" value="TlpA_like_family"/>
    <property type="match status" value="1"/>
</dbReference>
<evidence type="ECO:0000313" key="3">
    <source>
        <dbReference type="EMBL" id="SUZ52677.1"/>
    </source>
</evidence>
<dbReference type="InterPro" id="IPR013766">
    <property type="entry name" value="Thioredoxin_domain"/>
</dbReference>
<dbReference type="PROSITE" id="PS00194">
    <property type="entry name" value="THIOREDOXIN_1"/>
    <property type="match status" value="1"/>
</dbReference>
<dbReference type="GO" id="GO:0016209">
    <property type="term" value="F:antioxidant activity"/>
    <property type="evidence" value="ECO:0007669"/>
    <property type="project" value="InterPro"/>
</dbReference>
<dbReference type="PROSITE" id="PS51352">
    <property type="entry name" value="THIOREDOXIN_2"/>
    <property type="match status" value="1"/>
</dbReference>
<dbReference type="SUPFAM" id="SSF52833">
    <property type="entry name" value="Thioredoxin-like"/>
    <property type="match status" value="1"/>
</dbReference>
<dbReference type="AlphaFoldDB" id="A0A381NDS3"/>
<gene>
    <name evidence="3" type="ORF">METZ01_LOCUS5531</name>
</gene>
<sequence>MKREFLRSPYLWAMLMTAMVVGFAWVKRESLQPVITGASAPTFSAKSLDGITMSLEDFDGRVILLNIWATWCEPCLEEMPSMQRLYDELDDEDFEILAVSIDAPLGQSDDFGRAGGDLDLFAKDLGLTFRILHDPSGDIQRTYQTTGVPETFLIGKDGLIYKKVAGGTRWDAPVNQDLVRRLLANG</sequence>
<dbReference type="EMBL" id="UINC01000288">
    <property type="protein sequence ID" value="SUZ52677.1"/>
    <property type="molecule type" value="Genomic_DNA"/>
</dbReference>
<dbReference type="Pfam" id="PF00578">
    <property type="entry name" value="AhpC-TSA"/>
    <property type="match status" value="1"/>
</dbReference>
<dbReference type="InterPro" id="IPR050553">
    <property type="entry name" value="Thioredoxin_ResA/DsbE_sf"/>
</dbReference>
<dbReference type="PANTHER" id="PTHR42852">
    <property type="entry name" value="THIOL:DISULFIDE INTERCHANGE PROTEIN DSBE"/>
    <property type="match status" value="1"/>
</dbReference>
<evidence type="ECO:0000256" key="1">
    <source>
        <dbReference type="SAM" id="Phobius"/>
    </source>
</evidence>
<proteinExistence type="predicted"/>
<name>A0A381NDS3_9ZZZZ</name>
<dbReference type="InterPro" id="IPR036249">
    <property type="entry name" value="Thioredoxin-like_sf"/>
</dbReference>
<dbReference type="Gene3D" id="3.40.30.10">
    <property type="entry name" value="Glutaredoxin"/>
    <property type="match status" value="1"/>
</dbReference>
<protein>
    <recommendedName>
        <fullName evidence="2">Thioredoxin domain-containing protein</fullName>
    </recommendedName>
</protein>